<sequence>MEKTFHSRKKCYFCKTRVLEIDYKDVSTLSRYLNRWSKIDPASRTGVCSKHQRQLGTAIKRARQLALLSYVTR</sequence>
<comment type="caution">
    <text evidence="6">The sequence shown here is derived from an EMBL/GenBank/DDBJ whole genome shotgun (WGS) entry which is preliminary data.</text>
</comment>
<proteinExistence type="inferred from homology"/>
<dbReference type="PANTHER" id="PTHR13479">
    <property type="entry name" value="30S RIBOSOMAL PROTEIN S18"/>
    <property type="match status" value="1"/>
</dbReference>
<keyword evidence="4" id="KW-0694">RNA-binding</keyword>
<evidence type="ECO:0000256" key="5">
    <source>
        <dbReference type="RuleBase" id="RU003910"/>
    </source>
</evidence>
<evidence type="ECO:0000313" key="6">
    <source>
        <dbReference type="EMBL" id="PIP51119.1"/>
    </source>
</evidence>
<keyword evidence="2 4" id="KW-0689">Ribosomal protein</keyword>
<name>A0A2H0B0D6_9BACT</name>
<dbReference type="EMBL" id="PCSO01000012">
    <property type="protein sequence ID" value="PIP51119.1"/>
    <property type="molecule type" value="Genomic_DNA"/>
</dbReference>
<dbReference type="GO" id="GO:0022627">
    <property type="term" value="C:cytosolic small ribosomal subunit"/>
    <property type="evidence" value="ECO:0007669"/>
    <property type="project" value="TreeGrafter"/>
</dbReference>
<dbReference type="AlphaFoldDB" id="A0A2H0B0D6"/>
<dbReference type="GO" id="GO:0003735">
    <property type="term" value="F:structural constituent of ribosome"/>
    <property type="evidence" value="ECO:0007669"/>
    <property type="project" value="InterPro"/>
</dbReference>
<dbReference type="NCBIfam" id="TIGR00165">
    <property type="entry name" value="S18"/>
    <property type="match status" value="1"/>
</dbReference>
<evidence type="ECO:0000256" key="2">
    <source>
        <dbReference type="ARBA" id="ARBA00022980"/>
    </source>
</evidence>
<dbReference type="PRINTS" id="PR00974">
    <property type="entry name" value="RIBOSOMALS18"/>
</dbReference>
<dbReference type="Gene3D" id="4.10.640.10">
    <property type="entry name" value="Ribosomal protein S18"/>
    <property type="match status" value="1"/>
</dbReference>
<comment type="function">
    <text evidence="4">Binds as a heterodimer with protein bS6 to the central domain of the 16S rRNA, where it helps stabilize the platform of the 30S subunit.</text>
</comment>
<comment type="similarity">
    <text evidence="1 4 5">Belongs to the bacterial ribosomal protein bS18 family.</text>
</comment>
<evidence type="ECO:0000256" key="3">
    <source>
        <dbReference type="ARBA" id="ARBA00023274"/>
    </source>
</evidence>
<protein>
    <recommendedName>
        <fullName evidence="4">Small ribosomal subunit protein bS18</fullName>
    </recommendedName>
</protein>
<dbReference type="Pfam" id="PF01084">
    <property type="entry name" value="Ribosomal_S18"/>
    <property type="match status" value="1"/>
</dbReference>
<dbReference type="GO" id="GO:0006412">
    <property type="term" value="P:translation"/>
    <property type="evidence" value="ECO:0007669"/>
    <property type="project" value="UniProtKB-UniRule"/>
</dbReference>
<reference evidence="6 7" key="1">
    <citation type="submission" date="2017-09" db="EMBL/GenBank/DDBJ databases">
        <title>Depth-based differentiation of microbial function through sediment-hosted aquifers and enrichment of novel symbionts in the deep terrestrial subsurface.</title>
        <authorList>
            <person name="Probst A.J."/>
            <person name="Ladd B."/>
            <person name="Jarett J.K."/>
            <person name="Geller-Mcgrath D.E."/>
            <person name="Sieber C.M."/>
            <person name="Emerson J.B."/>
            <person name="Anantharaman K."/>
            <person name="Thomas B.C."/>
            <person name="Malmstrom R."/>
            <person name="Stieglmeier M."/>
            <person name="Klingl A."/>
            <person name="Woyke T."/>
            <person name="Ryan C.M."/>
            <person name="Banfield J.F."/>
        </authorList>
    </citation>
    <scope>NUCLEOTIDE SEQUENCE [LARGE SCALE GENOMIC DNA]</scope>
    <source>
        <strain evidence="6">CG23_combo_of_CG06-09_8_20_14_all_41_73</strain>
    </source>
</reference>
<dbReference type="Proteomes" id="UP000230671">
    <property type="component" value="Unassembled WGS sequence"/>
</dbReference>
<keyword evidence="3 4" id="KW-0687">Ribonucleoprotein</keyword>
<dbReference type="InterPro" id="IPR001648">
    <property type="entry name" value="Ribosomal_bS18"/>
</dbReference>
<evidence type="ECO:0000256" key="4">
    <source>
        <dbReference type="HAMAP-Rule" id="MF_00270"/>
    </source>
</evidence>
<accession>A0A2H0B0D6</accession>
<dbReference type="HAMAP" id="MF_00270">
    <property type="entry name" value="Ribosomal_bS18"/>
    <property type="match status" value="1"/>
</dbReference>
<comment type="subunit">
    <text evidence="4">Part of the 30S ribosomal subunit. Forms a tight heterodimer with protein bS6.</text>
</comment>
<dbReference type="InterPro" id="IPR036870">
    <property type="entry name" value="Ribosomal_bS18_sf"/>
</dbReference>
<evidence type="ECO:0000313" key="7">
    <source>
        <dbReference type="Proteomes" id="UP000230671"/>
    </source>
</evidence>
<organism evidence="6 7">
    <name type="scientific">Candidatus Berkelbacteria bacterium CG23_combo_of_CG06-09_8_20_14_all_41_73</name>
    <dbReference type="NCBI Taxonomy" id="1974519"/>
    <lineage>
        <taxon>Bacteria</taxon>
        <taxon>Candidatus Berkelbacteria</taxon>
    </lineage>
</organism>
<evidence type="ECO:0000256" key="1">
    <source>
        <dbReference type="ARBA" id="ARBA00005589"/>
    </source>
</evidence>
<dbReference type="SUPFAM" id="SSF46911">
    <property type="entry name" value="Ribosomal protein S18"/>
    <property type="match status" value="1"/>
</dbReference>
<gene>
    <name evidence="4 6" type="primary">rpsR</name>
    <name evidence="6" type="ORF">COX11_00215</name>
</gene>
<keyword evidence="4" id="KW-0699">rRNA-binding</keyword>
<dbReference type="PANTHER" id="PTHR13479:SF40">
    <property type="entry name" value="SMALL RIBOSOMAL SUBUNIT PROTEIN BS18M"/>
    <property type="match status" value="1"/>
</dbReference>
<dbReference type="GO" id="GO:0070181">
    <property type="term" value="F:small ribosomal subunit rRNA binding"/>
    <property type="evidence" value="ECO:0007669"/>
    <property type="project" value="TreeGrafter"/>
</dbReference>